<dbReference type="InterPro" id="IPR002645">
    <property type="entry name" value="STAS_dom"/>
</dbReference>
<keyword evidence="5" id="KW-1185">Reference proteome</keyword>
<dbReference type="PANTHER" id="PTHR30188">
    <property type="entry name" value="ABC TRANSPORTER PERMEASE PROTEIN-RELATED"/>
    <property type="match status" value="1"/>
</dbReference>
<protein>
    <recommendedName>
        <fullName evidence="3">STAS domain-containing protein</fullName>
    </recommendedName>
</protein>
<dbReference type="Proteomes" id="UP000019678">
    <property type="component" value="Unassembled WGS sequence"/>
</dbReference>
<keyword evidence="1" id="KW-0812">Transmembrane</keyword>
<dbReference type="EMBL" id="ASRX01000006">
    <property type="protein sequence ID" value="EYF07857.1"/>
    <property type="molecule type" value="Genomic_DNA"/>
</dbReference>
<dbReference type="NCBIfam" id="TIGR00056">
    <property type="entry name" value="MlaE family lipid ABC transporter permease subunit"/>
    <property type="match status" value="1"/>
</dbReference>
<dbReference type="InterPro" id="IPR058548">
    <property type="entry name" value="MlaB-like_STAS"/>
</dbReference>
<dbReference type="Pfam" id="PF13466">
    <property type="entry name" value="STAS_2"/>
    <property type="match status" value="1"/>
</dbReference>
<sequence>MPTAPAATDTDPERPRDEGAGFSVDLAEGRGARAELVLSGDIRLRDAAPFWSALREQLAKAASATSLDVDLSRVRTMEGGATALLVHAIGELRARGVEGEFRGATGPVADVLGLYALPDKTDMRSKRKREGLLEQIGRATVGFFGEVKEVLAFVGELVVSVLGVIRNPSSMNWGGVAPIMERSGADALPIVLLINFLVGFVMGFQGAVQLKQFGANIFVADLVGLAVAREFGPLMAAIIVCGRSGAAFAAEIGTMKVSEEIDALRTMGFSPVRYLVLPRILGLMMVMPLLTLIADGIAIFGGLLVGVFSLDLTVVGYLIETQKAVTAWDVLSGVLKSVFFASAIALVACQQGLATSGGAEGVGRRTTSSVVAILFSLILIDAAFTVVFFALGL</sequence>
<proteinExistence type="inferred from homology"/>
<dbReference type="InterPro" id="IPR003453">
    <property type="entry name" value="ABC_MlaE_roteobac"/>
</dbReference>
<dbReference type="RefSeq" id="WP_052374187.1">
    <property type="nucleotide sequence ID" value="NZ_ASRX01000006.1"/>
</dbReference>
<evidence type="ECO:0000313" key="4">
    <source>
        <dbReference type="EMBL" id="EYF07857.1"/>
    </source>
</evidence>
<evidence type="ECO:0000259" key="3">
    <source>
        <dbReference type="PROSITE" id="PS50801"/>
    </source>
</evidence>
<name>A0A017TG05_9BACT</name>
<dbReference type="Pfam" id="PF02405">
    <property type="entry name" value="MlaE"/>
    <property type="match status" value="1"/>
</dbReference>
<dbReference type="PANTHER" id="PTHR30188:SF3">
    <property type="entry name" value="ABC TRANSPORTER PERMEASE"/>
    <property type="match status" value="1"/>
</dbReference>
<feature type="transmembrane region" description="Helical" evidence="1">
    <location>
        <begin position="330"/>
        <end position="349"/>
    </location>
</feature>
<dbReference type="PROSITE" id="PS50801">
    <property type="entry name" value="STAS"/>
    <property type="match status" value="1"/>
</dbReference>
<gene>
    <name evidence="4" type="ORF">CAP_6879</name>
</gene>
<feature type="transmembrane region" description="Helical" evidence="1">
    <location>
        <begin position="187"/>
        <end position="208"/>
    </location>
</feature>
<keyword evidence="1" id="KW-0472">Membrane</keyword>
<keyword evidence="1" id="KW-1133">Transmembrane helix</keyword>
<dbReference type="OrthoDB" id="9805022at2"/>
<dbReference type="STRING" id="1192034.CAP_6879"/>
<dbReference type="Gene3D" id="3.30.750.24">
    <property type="entry name" value="STAS domain"/>
    <property type="match status" value="1"/>
</dbReference>
<feature type="transmembrane region" description="Helical" evidence="1">
    <location>
        <begin position="280"/>
        <end position="310"/>
    </location>
</feature>
<dbReference type="InterPro" id="IPR030802">
    <property type="entry name" value="Permease_MalE"/>
</dbReference>
<dbReference type="GO" id="GO:0043190">
    <property type="term" value="C:ATP-binding cassette (ABC) transporter complex"/>
    <property type="evidence" value="ECO:0007669"/>
    <property type="project" value="InterPro"/>
</dbReference>
<evidence type="ECO:0000313" key="5">
    <source>
        <dbReference type="Proteomes" id="UP000019678"/>
    </source>
</evidence>
<accession>A0A017TG05</accession>
<reference evidence="4 5" key="1">
    <citation type="submission" date="2013-05" db="EMBL/GenBank/DDBJ databases">
        <title>Genome assembly of Chondromyces apiculatus DSM 436.</title>
        <authorList>
            <person name="Sharma G."/>
            <person name="Khatri I."/>
            <person name="Kaur C."/>
            <person name="Mayilraj S."/>
            <person name="Subramanian S."/>
        </authorList>
    </citation>
    <scope>NUCLEOTIDE SEQUENCE [LARGE SCALE GENOMIC DNA]</scope>
    <source>
        <strain evidence="4 5">DSM 436</strain>
    </source>
</reference>
<comment type="caution">
    <text evidence="4">The sequence shown here is derived from an EMBL/GenBank/DDBJ whole genome shotgun (WGS) entry which is preliminary data.</text>
</comment>
<feature type="domain" description="STAS" evidence="3">
    <location>
        <begin position="36"/>
        <end position="154"/>
    </location>
</feature>
<evidence type="ECO:0000256" key="1">
    <source>
        <dbReference type="RuleBase" id="RU362044"/>
    </source>
</evidence>
<organism evidence="4 5">
    <name type="scientific">Chondromyces apiculatus DSM 436</name>
    <dbReference type="NCBI Taxonomy" id="1192034"/>
    <lineage>
        <taxon>Bacteria</taxon>
        <taxon>Pseudomonadati</taxon>
        <taxon>Myxococcota</taxon>
        <taxon>Polyangia</taxon>
        <taxon>Polyangiales</taxon>
        <taxon>Polyangiaceae</taxon>
        <taxon>Chondromyces</taxon>
    </lineage>
</organism>
<dbReference type="InterPro" id="IPR036513">
    <property type="entry name" value="STAS_dom_sf"/>
</dbReference>
<comment type="similarity">
    <text evidence="1">Belongs to the MlaE permease family.</text>
</comment>
<dbReference type="SUPFAM" id="SSF52091">
    <property type="entry name" value="SpoIIaa-like"/>
    <property type="match status" value="1"/>
</dbReference>
<feature type="region of interest" description="Disordered" evidence="2">
    <location>
        <begin position="1"/>
        <end position="21"/>
    </location>
</feature>
<dbReference type="AlphaFoldDB" id="A0A017TG05"/>
<dbReference type="GO" id="GO:0005548">
    <property type="term" value="F:phospholipid transporter activity"/>
    <property type="evidence" value="ECO:0007669"/>
    <property type="project" value="TreeGrafter"/>
</dbReference>
<evidence type="ECO:0000256" key="2">
    <source>
        <dbReference type="SAM" id="MobiDB-lite"/>
    </source>
</evidence>
<comment type="caution">
    <text evidence="1">Lacks conserved residue(s) required for the propagation of feature annotation.</text>
</comment>
<feature type="transmembrane region" description="Helical" evidence="1">
    <location>
        <begin position="370"/>
        <end position="391"/>
    </location>
</feature>
<dbReference type="eggNOG" id="COG0767">
    <property type="taxonomic scope" value="Bacteria"/>
</dbReference>